<proteinExistence type="predicted"/>
<comment type="caution">
    <text evidence="2">The sequence shown here is derived from an EMBL/GenBank/DDBJ whole genome shotgun (WGS) entry which is preliminary data.</text>
</comment>
<evidence type="ECO:0000259" key="1">
    <source>
        <dbReference type="Pfam" id="PF12281"/>
    </source>
</evidence>
<dbReference type="Pfam" id="PF12281">
    <property type="entry name" value="NTP_transf_8"/>
    <property type="match status" value="1"/>
</dbReference>
<evidence type="ECO:0000313" key="2">
    <source>
        <dbReference type="EMBL" id="GGF79136.1"/>
    </source>
</evidence>
<name>A0ABQ1VNK6_9RHOB</name>
<keyword evidence="3" id="KW-1185">Reference proteome</keyword>
<dbReference type="EMBL" id="BMIV01000022">
    <property type="protein sequence ID" value="GGF79136.1"/>
    <property type="molecule type" value="Genomic_DNA"/>
</dbReference>
<organism evidence="2 3">
    <name type="scientific">Paracoccus acridae</name>
    <dbReference type="NCBI Taxonomy" id="1795310"/>
    <lineage>
        <taxon>Bacteria</taxon>
        <taxon>Pseudomonadati</taxon>
        <taxon>Pseudomonadota</taxon>
        <taxon>Alphaproteobacteria</taxon>
        <taxon>Rhodobacterales</taxon>
        <taxon>Paracoccaceae</taxon>
        <taxon>Paracoccus</taxon>
    </lineage>
</organism>
<dbReference type="Proteomes" id="UP000640509">
    <property type="component" value="Unassembled WGS sequence"/>
</dbReference>
<protein>
    <recommendedName>
        <fullName evidence="1">Nucleotidyltransferase-like domain-containing protein</fullName>
    </recommendedName>
</protein>
<reference evidence="3" key="1">
    <citation type="journal article" date="2019" name="Int. J. Syst. Evol. Microbiol.">
        <title>The Global Catalogue of Microorganisms (GCM) 10K type strain sequencing project: providing services to taxonomists for standard genome sequencing and annotation.</title>
        <authorList>
            <consortium name="The Broad Institute Genomics Platform"/>
            <consortium name="The Broad Institute Genome Sequencing Center for Infectious Disease"/>
            <person name="Wu L."/>
            <person name="Ma J."/>
        </authorList>
    </citation>
    <scope>NUCLEOTIDE SEQUENCE [LARGE SCALE GENOMIC DNA]</scope>
    <source>
        <strain evidence="3">CGMCC 1.15419</strain>
    </source>
</reference>
<sequence length="344" mass="37899">MDLPLQLQTAYQDLLQHHAAEPALSIDGSILSRSKNGGIYWFVRKRDGDRMIETALGPDSSELHVLIEQARREQERHKAWSRTAAADVAVLRAGRCLAPDMQTGRLLSAIARTGFFEAGGMLGGTQAFRHYPLMLGVDAPSISFALTGDVDLLASRAVRLAGEGPGLASRIQEIGIEMETVFGLYDDHPPKWRIGGTLELEFLSPVGSGGGSSHHHPGIGERVQAIRFLEYSLDDPATAVSLYRSGVKVRVPAPERYALHKLIVAQLRDGPYREKRAKDLGQAEWLIGVLAERRPYELWAAFDNLLRRGPKWRRLSKLSVEERPAIADRLQALEEEFGPAGDGA</sequence>
<gene>
    <name evidence="2" type="ORF">GCM10011402_34740</name>
</gene>
<accession>A0ABQ1VNK6</accession>
<feature type="domain" description="Nucleotidyltransferase-like" evidence="1">
    <location>
        <begin position="102"/>
        <end position="303"/>
    </location>
</feature>
<evidence type="ECO:0000313" key="3">
    <source>
        <dbReference type="Proteomes" id="UP000640509"/>
    </source>
</evidence>
<dbReference type="InterPro" id="IPR058575">
    <property type="entry name" value="NTP_transf_8_dom"/>
</dbReference>
<dbReference type="RefSeq" id="WP_188716830.1">
    <property type="nucleotide sequence ID" value="NZ_BMIV01000022.1"/>
</dbReference>